<evidence type="ECO:0000313" key="1">
    <source>
        <dbReference type="EMBL" id="EQD28716.1"/>
    </source>
</evidence>
<proteinExistence type="predicted"/>
<gene>
    <name evidence="1" type="ORF">B2A_14797</name>
</gene>
<dbReference type="EMBL" id="AUZZ01010761">
    <property type="protein sequence ID" value="EQD28716.1"/>
    <property type="molecule type" value="Genomic_DNA"/>
</dbReference>
<accession>T0Y0U9</accession>
<organism evidence="1">
    <name type="scientific">mine drainage metagenome</name>
    <dbReference type="NCBI Taxonomy" id="410659"/>
    <lineage>
        <taxon>unclassified sequences</taxon>
        <taxon>metagenomes</taxon>
        <taxon>ecological metagenomes</taxon>
    </lineage>
</organism>
<sequence>MDRGQQDFIHGLWDALADFDAARSDSALLHLMRQLCVLAGGCNVIWFGGVRLGASLPGDPLKGWRVRSARFLHPSRVLERTAVEQMKLLDVGPVDVSTIRNVEGAGVFRAHRLRDLIDEDWFASEYYELYYKARGHADAVWVASPVNEDAESWLGVFRGPHVEPFSASDRDVIAYALRGIKWFHRQVMLSHGS</sequence>
<feature type="non-terminal residue" evidence="1">
    <location>
        <position position="193"/>
    </location>
</feature>
<protein>
    <submittedName>
        <fullName evidence="1">Transcriptional regulator, LuxR family protein</fullName>
    </submittedName>
</protein>
<reference evidence="1" key="1">
    <citation type="submission" date="2013-08" db="EMBL/GenBank/DDBJ databases">
        <authorList>
            <person name="Mendez C."/>
            <person name="Richter M."/>
            <person name="Ferrer M."/>
            <person name="Sanchez J."/>
        </authorList>
    </citation>
    <scope>NUCLEOTIDE SEQUENCE</scope>
</reference>
<name>T0Y0U9_9ZZZZ</name>
<comment type="caution">
    <text evidence="1">The sequence shown here is derived from an EMBL/GenBank/DDBJ whole genome shotgun (WGS) entry which is preliminary data.</text>
</comment>
<dbReference type="AlphaFoldDB" id="T0Y0U9"/>
<reference evidence="1" key="2">
    <citation type="journal article" date="2014" name="ISME J.">
        <title>Microbial stratification in low pH oxic and suboxic macroscopic growths along an acid mine drainage.</title>
        <authorList>
            <person name="Mendez-Garcia C."/>
            <person name="Mesa V."/>
            <person name="Sprenger R.R."/>
            <person name="Richter M."/>
            <person name="Diez M.S."/>
            <person name="Solano J."/>
            <person name="Bargiela R."/>
            <person name="Golyshina O.V."/>
            <person name="Manteca A."/>
            <person name="Ramos J.L."/>
            <person name="Gallego J.R."/>
            <person name="Llorente I."/>
            <person name="Martins Dos Santos V.A."/>
            <person name="Jensen O.N."/>
            <person name="Pelaez A.I."/>
            <person name="Sanchez J."/>
            <person name="Ferrer M."/>
        </authorList>
    </citation>
    <scope>NUCLEOTIDE SEQUENCE</scope>
</reference>